<evidence type="ECO:0000256" key="17">
    <source>
        <dbReference type="ARBA" id="ARBA00049551"/>
    </source>
</evidence>
<dbReference type="GO" id="GO:0003954">
    <property type="term" value="F:NADH dehydrogenase activity"/>
    <property type="evidence" value="ECO:0007669"/>
    <property type="project" value="TreeGrafter"/>
</dbReference>
<protein>
    <recommendedName>
        <fullName evidence="4 18">NADH-ubiquinone oxidoreductase chain 4</fullName>
        <ecNumber evidence="3 18">7.1.1.2</ecNumber>
    </recommendedName>
</protein>
<dbReference type="InterPro" id="IPR010227">
    <property type="entry name" value="NADH_Q_OxRdtase_chainM/4"/>
</dbReference>
<feature type="domain" description="NADH:quinone oxidoreductase/Mrp antiporter transmembrane" evidence="19">
    <location>
        <begin position="112"/>
        <end position="400"/>
    </location>
</feature>
<dbReference type="AlphaFoldDB" id="A0A7D5K3T2"/>
<comment type="similarity">
    <text evidence="2 18">Belongs to the complex I subunit 4 family.</text>
</comment>
<keyword evidence="9 18" id="KW-0249">Electron transport</keyword>
<keyword evidence="10 18" id="KW-1133">Transmembrane helix</keyword>
<evidence type="ECO:0000256" key="18">
    <source>
        <dbReference type="RuleBase" id="RU003297"/>
    </source>
</evidence>
<name>A0A7D5K3T2_SCIAB</name>
<evidence type="ECO:0000256" key="10">
    <source>
        <dbReference type="ARBA" id="ARBA00022989"/>
    </source>
</evidence>
<keyword evidence="14 18" id="KW-0472">Membrane</keyword>
<dbReference type="PRINTS" id="PR01437">
    <property type="entry name" value="NUOXDRDTASE4"/>
</dbReference>
<keyword evidence="7 18" id="KW-0812">Transmembrane</keyword>
<dbReference type="EMBL" id="MT211954">
    <property type="protein sequence ID" value="QLD22680.1"/>
    <property type="molecule type" value="Genomic_DNA"/>
</dbReference>
<feature type="transmembrane region" description="Helical" evidence="18">
    <location>
        <begin position="435"/>
        <end position="458"/>
    </location>
</feature>
<evidence type="ECO:0000256" key="4">
    <source>
        <dbReference type="ARBA" id="ARBA00021006"/>
    </source>
</evidence>
<dbReference type="GO" id="GO:0008137">
    <property type="term" value="F:NADH dehydrogenase (ubiquinone) activity"/>
    <property type="evidence" value="ECO:0007669"/>
    <property type="project" value="UniProtKB-UniRule"/>
</dbReference>
<comment type="function">
    <text evidence="15 18">Core subunit of the mitochondrial membrane respiratory chain NADH dehydrogenase (Complex I) which catalyzes electron transfer from NADH through the respiratory chain, using ubiquinone as an electron acceptor. Essential for the catalytic activity and assembly of complex I.</text>
</comment>
<dbReference type="PANTHER" id="PTHR43507:SF20">
    <property type="entry name" value="NADH-UBIQUINONE OXIDOREDUCTASE CHAIN 4"/>
    <property type="match status" value="1"/>
</dbReference>
<evidence type="ECO:0000256" key="3">
    <source>
        <dbReference type="ARBA" id="ARBA00012944"/>
    </source>
</evidence>
<dbReference type="GO" id="GO:0015990">
    <property type="term" value="P:electron transport coupled proton transport"/>
    <property type="evidence" value="ECO:0007669"/>
    <property type="project" value="TreeGrafter"/>
</dbReference>
<accession>A0A7D5K3T2</accession>
<evidence type="ECO:0000256" key="14">
    <source>
        <dbReference type="ARBA" id="ARBA00023136"/>
    </source>
</evidence>
<reference evidence="21" key="2">
    <citation type="submission" date="2020-07" db="EMBL/GenBank/DDBJ databases">
        <title>Museomics of tree squirrels: A dense taxon sampling of mitogenomes reveals hidden diversity, phenotypic convergence, and the need of a taxonomic overhaul.</title>
        <authorList>
            <person name="Abreu E.Jr."/>
            <person name="Pavan S."/>
            <person name="Tsuchiya M."/>
            <person name="Wilson D."/>
            <person name="Percequillo A."/>
            <person name="Maldonado J."/>
        </authorList>
    </citation>
    <scope>NUCLEOTIDE SEQUENCE</scope>
</reference>
<evidence type="ECO:0000256" key="8">
    <source>
        <dbReference type="ARBA" id="ARBA00022967"/>
    </source>
</evidence>
<feature type="transmembrane region" description="Helical" evidence="18">
    <location>
        <begin position="223"/>
        <end position="244"/>
    </location>
</feature>
<dbReference type="NCBIfam" id="TIGR01972">
    <property type="entry name" value="NDH_I_M"/>
    <property type="match status" value="1"/>
</dbReference>
<dbReference type="GO" id="GO:0042773">
    <property type="term" value="P:ATP synthesis coupled electron transport"/>
    <property type="evidence" value="ECO:0007669"/>
    <property type="project" value="InterPro"/>
</dbReference>
<dbReference type="PANTHER" id="PTHR43507">
    <property type="entry name" value="NADH-UBIQUINONE OXIDOREDUCTASE CHAIN 4"/>
    <property type="match status" value="1"/>
</dbReference>
<dbReference type="InterPro" id="IPR003918">
    <property type="entry name" value="NADH_UbQ_OxRdtase"/>
</dbReference>
<organism evidence="21">
    <name type="scientific">Sciurus aberti</name>
    <name type="common">Abert's squirrel</name>
    <dbReference type="NCBI Taxonomy" id="10007"/>
    <lineage>
        <taxon>Eukaryota</taxon>
        <taxon>Metazoa</taxon>
        <taxon>Chordata</taxon>
        <taxon>Craniata</taxon>
        <taxon>Vertebrata</taxon>
        <taxon>Euteleostomi</taxon>
        <taxon>Mammalia</taxon>
        <taxon>Eutheria</taxon>
        <taxon>Euarchontoglires</taxon>
        <taxon>Glires</taxon>
        <taxon>Rodentia</taxon>
        <taxon>Sciuromorpha</taxon>
        <taxon>Sciuridae</taxon>
        <taxon>Sciurinae</taxon>
        <taxon>Sciurini</taxon>
        <taxon>Sciurus</taxon>
    </lineage>
</organism>
<comment type="subcellular location">
    <subcellularLocation>
        <location evidence="1 18">Mitochondrion membrane</location>
        <topology evidence="1 18">Multi-pass membrane protein</topology>
    </subcellularLocation>
</comment>
<feature type="transmembrane region" description="Helical" evidence="18">
    <location>
        <begin position="145"/>
        <end position="167"/>
    </location>
</feature>
<geneLocation type="mitochondrion" evidence="21"/>
<evidence type="ECO:0000259" key="20">
    <source>
        <dbReference type="Pfam" id="PF01059"/>
    </source>
</evidence>
<gene>
    <name evidence="21" type="primary">ND4</name>
</gene>
<evidence type="ECO:0000259" key="19">
    <source>
        <dbReference type="Pfam" id="PF00361"/>
    </source>
</evidence>
<evidence type="ECO:0000256" key="15">
    <source>
        <dbReference type="ARBA" id="ARBA00024313"/>
    </source>
</evidence>
<feature type="transmembrane region" description="Helical" evidence="18">
    <location>
        <begin position="389"/>
        <end position="414"/>
    </location>
</feature>
<evidence type="ECO:0000256" key="6">
    <source>
        <dbReference type="ARBA" id="ARBA00022660"/>
    </source>
</evidence>
<dbReference type="GO" id="GO:0031966">
    <property type="term" value="C:mitochondrial membrane"/>
    <property type="evidence" value="ECO:0007669"/>
    <property type="project" value="UniProtKB-SubCell"/>
</dbReference>
<feature type="domain" description="NADH:ubiquinone oxidoreductase chain 4 N-terminal" evidence="20">
    <location>
        <begin position="1"/>
        <end position="109"/>
    </location>
</feature>
<feature type="transmembrane region" description="Helical" evidence="18">
    <location>
        <begin position="284"/>
        <end position="303"/>
    </location>
</feature>
<feature type="transmembrane region" description="Helical" evidence="18">
    <location>
        <begin position="309"/>
        <end position="330"/>
    </location>
</feature>
<dbReference type="Pfam" id="PF01059">
    <property type="entry name" value="Oxidored_q5_N"/>
    <property type="match status" value="1"/>
</dbReference>
<feature type="transmembrane region" description="Helical" evidence="18">
    <location>
        <begin position="194"/>
        <end position="216"/>
    </location>
</feature>
<evidence type="ECO:0000256" key="13">
    <source>
        <dbReference type="ARBA" id="ARBA00023128"/>
    </source>
</evidence>
<reference evidence="21" key="1">
    <citation type="submission" date="2020-03" db="EMBL/GenBank/DDBJ databases">
        <authorList>
            <person name="Abreu E.F.Jr."/>
        </authorList>
    </citation>
    <scope>NUCLEOTIDE SEQUENCE</scope>
</reference>
<proteinExistence type="inferred from homology"/>
<evidence type="ECO:0000256" key="11">
    <source>
        <dbReference type="ARBA" id="ARBA00023027"/>
    </source>
</evidence>
<dbReference type="EC" id="7.1.1.2" evidence="3 18"/>
<evidence type="ECO:0000256" key="1">
    <source>
        <dbReference type="ARBA" id="ARBA00004225"/>
    </source>
</evidence>
<keyword evidence="13 18" id="KW-0496">Mitochondrion</keyword>
<feature type="transmembrane region" description="Helical" evidence="18">
    <location>
        <begin position="256"/>
        <end position="277"/>
    </location>
</feature>
<feature type="transmembrane region" description="Helical" evidence="18">
    <location>
        <begin position="351"/>
        <end position="369"/>
    </location>
</feature>
<keyword evidence="6 18" id="KW-0679">Respiratory chain</keyword>
<keyword evidence="5 18" id="KW-0813">Transport</keyword>
<comment type="subunit">
    <text evidence="16">Core subunit of respiratory chain NADH dehydrogenase (Complex I) which is composed of 45 different subunits.</text>
</comment>
<keyword evidence="8" id="KW-1278">Translocase</keyword>
<evidence type="ECO:0000256" key="9">
    <source>
        <dbReference type="ARBA" id="ARBA00022982"/>
    </source>
</evidence>
<feature type="transmembrane region" description="Helical" evidence="18">
    <location>
        <begin position="116"/>
        <end position="133"/>
    </location>
</feature>
<evidence type="ECO:0000256" key="16">
    <source>
        <dbReference type="ARBA" id="ARBA00024376"/>
    </source>
</evidence>
<sequence length="459" mass="51941">MLKIIMPTILLIPTMWYSKKSLIWINTSIHSFIISLIVLLSLYHVEDNNMIYSLTFFSDPLSTPLLILTAWLLPLMIMASQNHLAKESLARKKLYILMLISLQLFLFMTFSASELILFYILFEATLIPTLIIITRWGNQTERLNAGLYFLFYTLVGSLPLLVVLVYIQKSTGSLNFIMSSYQSDSLPSTWTNDMLWLACMMAFMVKMPLYGLHLWLPKAHVEAPIAGSMVLAAILLKLGGYGMMRISTMLNPITNTMAYPFILLSLWGMIMTSSICLRQTDLKSLIAYSSVSHMALVIVAIMIQTPWSFMGATALMVAHGLTSSMLFCLANTNYERTHSRTMILARGLQSILPLMATWWLLASLTNLALPPSINLIGELLIIISSFSWSNITIILMGLNMLITALYSLYMLITTQRGKFTYHMINIYPTHTRENTLMALHIIPLILLSINPKIILGFLY</sequence>
<keyword evidence="12 18" id="KW-0830">Ubiquinone</keyword>
<evidence type="ECO:0000256" key="12">
    <source>
        <dbReference type="ARBA" id="ARBA00023075"/>
    </source>
</evidence>
<feature type="transmembrane region" description="Helical" evidence="18">
    <location>
        <begin position="21"/>
        <end position="45"/>
    </location>
</feature>
<keyword evidence="11 18" id="KW-0520">NAD</keyword>
<dbReference type="InterPro" id="IPR001750">
    <property type="entry name" value="ND/Mrp_TM"/>
</dbReference>
<dbReference type="GO" id="GO:0048039">
    <property type="term" value="F:ubiquinone binding"/>
    <property type="evidence" value="ECO:0007669"/>
    <property type="project" value="TreeGrafter"/>
</dbReference>
<evidence type="ECO:0000313" key="21">
    <source>
        <dbReference type="EMBL" id="QLD22680.1"/>
    </source>
</evidence>
<feature type="transmembrane region" description="Helical" evidence="18">
    <location>
        <begin position="94"/>
        <end position="110"/>
    </location>
</feature>
<evidence type="ECO:0000256" key="7">
    <source>
        <dbReference type="ARBA" id="ARBA00022692"/>
    </source>
</evidence>
<dbReference type="InterPro" id="IPR000260">
    <property type="entry name" value="NADH4_N"/>
</dbReference>
<evidence type="ECO:0000256" key="5">
    <source>
        <dbReference type="ARBA" id="ARBA00022448"/>
    </source>
</evidence>
<comment type="catalytic activity">
    <reaction evidence="17 18">
        <text>a ubiquinone + NADH + 5 H(+)(in) = a ubiquinol + NAD(+) + 4 H(+)(out)</text>
        <dbReference type="Rhea" id="RHEA:29091"/>
        <dbReference type="Rhea" id="RHEA-COMP:9565"/>
        <dbReference type="Rhea" id="RHEA-COMP:9566"/>
        <dbReference type="ChEBI" id="CHEBI:15378"/>
        <dbReference type="ChEBI" id="CHEBI:16389"/>
        <dbReference type="ChEBI" id="CHEBI:17976"/>
        <dbReference type="ChEBI" id="CHEBI:57540"/>
        <dbReference type="ChEBI" id="CHEBI:57945"/>
        <dbReference type="EC" id="7.1.1.2"/>
    </reaction>
</comment>
<dbReference type="Pfam" id="PF00361">
    <property type="entry name" value="Proton_antipo_M"/>
    <property type="match status" value="1"/>
</dbReference>
<evidence type="ECO:0000256" key="2">
    <source>
        <dbReference type="ARBA" id="ARBA00009025"/>
    </source>
</evidence>